<name>A0A8H5WQW0_9HYPO</name>
<evidence type="ECO:0000313" key="3">
    <source>
        <dbReference type="Proteomes" id="UP000562682"/>
    </source>
</evidence>
<feature type="signal peptide" evidence="1">
    <location>
        <begin position="1"/>
        <end position="20"/>
    </location>
</feature>
<feature type="chain" id="PRO_5034673002" description="WSC domain-containing protein" evidence="1">
    <location>
        <begin position="21"/>
        <end position="230"/>
    </location>
</feature>
<proteinExistence type="predicted"/>
<organism evidence="2 3">
    <name type="scientific">Fusarium denticulatum</name>
    <dbReference type="NCBI Taxonomy" id="48507"/>
    <lineage>
        <taxon>Eukaryota</taxon>
        <taxon>Fungi</taxon>
        <taxon>Dikarya</taxon>
        <taxon>Ascomycota</taxon>
        <taxon>Pezizomycotina</taxon>
        <taxon>Sordariomycetes</taxon>
        <taxon>Hypocreomycetidae</taxon>
        <taxon>Hypocreales</taxon>
        <taxon>Nectriaceae</taxon>
        <taxon>Fusarium</taxon>
        <taxon>Fusarium fujikuroi species complex</taxon>
    </lineage>
</organism>
<comment type="caution">
    <text evidence="2">The sequence shown here is derived from an EMBL/GenBank/DDBJ whole genome shotgun (WGS) entry which is preliminary data.</text>
</comment>
<dbReference type="EMBL" id="JAAOAK010000408">
    <property type="protein sequence ID" value="KAF5667008.1"/>
    <property type="molecule type" value="Genomic_DNA"/>
</dbReference>
<evidence type="ECO:0008006" key="4">
    <source>
        <dbReference type="Google" id="ProtNLM"/>
    </source>
</evidence>
<dbReference type="AlphaFoldDB" id="A0A8H5WQW0"/>
<sequence>MTLLLLWPLLLQRKYLLTVGKRYTNIYSFSTTAAAATVTAGTTTISCDVPGWGRGQKFVSSSNEDFPGSNFDTCKNFCSADPKAVSFVFNSGSCYCLNADVDTAHEMNRNSPYRAYDMQCDSASKIGTQTVTETQRRTAMIADFVTITVTKINTVTVSMTQSLSAVKFNTVFLTNVNTVVATDENTAIITNTVTSRATLTSMTVVMALVTTTVTGPEVTVGGETTTVWGS</sequence>
<evidence type="ECO:0000313" key="2">
    <source>
        <dbReference type="EMBL" id="KAF5667008.1"/>
    </source>
</evidence>
<dbReference type="Proteomes" id="UP000562682">
    <property type="component" value="Unassembled WGS sequence"/>
</dbReference>
<gene>
    <name evidence="2" type="ORF">FDENT_12207</name>
</gene>
<accession>A0A8H5WQW0</accession>
<protein>
    <recommendedName>
        <fullName evidence="4">WSC domain-containing protein</fullName>
    </recommendedName>
</protein>
<evidence type="ECO:0000256" key="1">
    <source>
        <dbReference type="SAM" id="SignalP"/>
    </source>
</evidence>
<keyword evidence="3" id="KW-1185">Reference proteome</keyword>
<reference evidence="2 3" key="1">
    <citation type="submission" date="2020-05" db="EMBL/GenBank/DDBJ databases">
        <title>Identification and distribution of gene clusters putatively required for synthesis of sphingolipid metabolism inhibitors in phylogenetically diverse species of the filamentous fungus Fusarium.</title>
        <authorList>
            <person name="Kim H.-S."/>
            <person name="Busman M."/>
            <person name="Brown D.W."/>
            <person name="Divon H."/>
            <person name="Uhlig S."/>
            <person name="Proctor R.H."/>
        </authorList>
    </citation>
    <scope>NUCLEOTIDE SEQUENCE [LARGE SCALE GENOMIC DNA]</scope>
    <source>
        <strain evidence="2 3">NRRL 25311</strain>
    </source>
</reference>
<keyword evidence="1" id="KW-0732">Signal</keyword>